<name>A0A146K0Q8_9EUKA</name>
<organism evidence="2">
    <name type="scientific">Trepomonas sp. PC1</name>
    <dbReference type="NCBI Taxonomy" id="1076344"/>
    <lineage>
        <taxon>Eukaryota</taxon>
        <taxon>Metamonada</taxon>
        <taxon>Diplomonadida</taxon>
        <taxon>Hexamitidae</taxon>
        <taxon>Hexamitinae</taxon>
        <taxon>Trepomonas</taxon>
    </lineage>
</organism>
<feature type="non-terminal residue" evidence="2">
    <location>
        <position position="1"/>
    </location>
</feature>
<gene>
    <name evidence="2" type="ORF">TPC1_31264</name>
</gene>
<proteinExistence type="predicted"/>
<evidence type="ECO:0000256" key="1">
    <source>
        <dbReference type="SAM" id="Coils"/>
    </source>
</evidence>
<evidence type="ECO:0000313" key="2">
    <source>
        <dbReference type="EMBL" id="JAP89241.1"/>
    </source>
</evidence>
<protein>
    <submittedName>
        <fullName evidence="2">Uncharacterized protein</fullName>
    </submittedName>
</protein>
<reference evidence="2" key="1">
    <citation type="submission" date="2015-07" db="EMBL/GenBank/DDBJ databases">
        <title>Adaptation to a free-living lifestyle via gene acquisitions in the diplomonad Trepomonas sp. PC1.</title>
        <authorList>
            <person name="Xu F."/>
            <person name="Jerlstrom-Hultqvist J."/>
            <person name="Kolisko M."/>
            <person name="Simpson A.G.B."/>
            <person name="Roger A.J."/>
            <person name="Svard S.G."/>
            <person name="Andersson J.O."/>
        </authorList>
    </citation>
    <scope>NUCLEOTIDE SEQUENCE</scope>
    <source>
        <strain evidence="2">PC1</strain>
    </source>
</reference>
<dbReference type="EMBL" id="GDID01007365">
    <property type="protein sequence ID" value="JAP89241.1"/>
    <property type="molecule type" value="Transcribed_RNA"/>
</dbReference>
<feature type="non-terminal residue" evidence="2">
    <location>
        <position position="386"/>
    </location>
</feature>
<feature type="coiled-coil region" evidence="1">
    <location>
        <begin position="147"/>
        <end position="289"/>
    </location>
</feature>
<keyword evidence="1" id="KW-0175">Coiled coil</keyword>
<sequence>PPQPFSNILNQKTDEDPKQFYLSNFKQFLSSQVNYKIQQEVLSYKSVLEQKDLEIKKLRDQLLESQSQKRPLKSGLNNYQQGLVNQFQIAHSDFVSLQAAQSEKQSNGMQTSQVEARSILRSSVAERTPKRVQFESKIPSLGEQTELQDEAKEIIRLQKLVDSLQQKLASSQRFLEQSQVKFPVFSAKMSFEEKFQLLQKEYSKIEQQNYKFGLEIDELKQKNSDQKSLLKEQSERIKNFIKEIDQKDLQILQFQQNIVIDSDGLDENLKHLRKEMKKLKIEAKNEKIAELLAIITEVCYGQFAEDFKLNIHANAKDFEGLRKYVQQNMNDELEKRIYNYLKALMKENRLNEYKIIIDNEKKELGTQFAMELLIGLLIGYEFAGND</sequence>
<dbReference type="AlphaFoldDB" id="A0A146K0Q8"/>
<accession>A0A146K0Q8</accession>